<dbReference type="GO" id="GO:0071897">
    <property type="term" value="P:DNA biosynthetic process"/>
    <property type="evidence" value="ECO:0007669"/>
    <property type="project" value="UniProtKB-ARBA"/>
</dbReference>
<dbReference type="PANTHER" id="PTHR47331:SF1">
    <property type="entry name" value="GAG-LIKE PROTEIN"/>
    <property type="match status" value="1"/>
</dbReference>
<feature type="non-terminal residue" evidence="1">
    <location>
        <position position="383"/>
    </location>
</feature>
<dbReference type="EMBL" id="GBHO01001818">
    <property type="protein sequence ID" value="JAG41786.1"/>
    <property type="molecule type" value="Transcribed_RNA"/>
</dbReference>
<dbReference type="SUPFAM" id="SSF56672">
    <property type="entry name" value="DNA/RNA polymerases"/>
    <property type="match status" value="1"/>
</dbReference>
<protein>
    <submittedName>
        <fullName evidence="1">Uncharacterized protein</fullName>
    </submittedName>
</protein>
<gene>
    <name evidence="1" type="ORF">CM83_10871</name>
</gene>
<accession>A0A0A9ZCZ0</accession>
<dbReference type="AlphaFoldDB" id="A0A0A9ZCZ0"/>
<evidence type="ECO:0000313" key="1">
    <source>
        <dbReference type="EMBL" id="JAG41786.1"/>
    </source>
</evidence>
<proteinExistence type="predicted"/>
<dbReference type="PANTHER" id="PTHR47331">
    <property type="entry name" value="PHD-TYPE DOMAIN-CONTAINING PROTEIN"/>
    <property type="match status" value="1"/>
</dbReference>
<feature type="non-terminal residue" evidence="1">
    <location>
        <position position="1"/>
    </location>
</feature>
<reference evidence="1" key="1">
    <citation type="journal article" date="2014" name="PLoS ONE">
        <title>Transcriptome-Based Identification of ABC Transporters in the Western Tarnished Plant Bug Lygus hesperus.</title>
        <authorList>
            <person name="Hull J.J."/>
            <person name="Chaney K."/>
            <person name="Geib S.M."/>
            <person name="Fabrick J.A."/>
            <person name="Brent C.S."/>
            <person name="Walsh D."/>
            <person name="Lavine L.C."/>
        </authorList>
    </citation>
    <scope>NUCLEOTIDE SEQUENCE</scope>
</reference>
<sequence length="383" mass="43663">GRVCATIRSLLMSKVDDIHAVLRCFWEVGEPPPAKIVTHEGRECEEIYRKIVSRRPNGRYVVTLPFQPDSARLGDIRQAALCQFLPLEKRLNQNHILRSLYNEFMRDYLEQGHMRLAPEPPALAYYIPHHCIFRTDAQGAIQKFRVVFDSSMATKDGPSLNAILYKGPKLQAEIVDILIRFRMYKVILIADVRQMYRNILVHPFHQDMQRIFSRLKDEEPTSEYCLTTVVCGVSIFSYLAIRMLHQPVEDQGSRYPLAVRALQQDACMEAVVKSVQSSTKALGLPKQLMACAQFKIGKWQSNFEEVLDAVPLEHHSAGEVIQCFESEECARHSKRCSKQLLSSSYRLELVYILLWGVTFLVCSHSVGPSLTFAEAFAMAPAKV</sequence>
<reference evidence="1" key="2">
    <citation type="submission" date="2014-07" db="EMBL/GenBank/DDBJ databases">
        <authorList>
            <person name="Hull J."/>
        </authorList>
    </citation>
    <scope>NUCLEOTIDE SEQUENCE</scope>
</reference>
<name>A0A0A9ZCZ0_LYGHE</name>
<organism evidence="1">
    <name type="scientific">Lygus hesperus</name>
    <name type="common">Western plant bug</name>
    <dbReference type="NCBI Taxonomy" id="30085"/>
    <lineage>
        <taxon>Eukaryota</taxon>
        <taxon>Metazoa</taxon>
        <taxon>Ecdysozoa</taxon>
        <taxon>Arthropoda</taxon>
        <taxon>Hexapoda</taxon>
        <taxon>Insecta</taxon>
        <taxon>Pterygota</taxon>
        <taxon>Neoptera</taxon>
        <taxon>Paraneoptera</taxon>
        <taxon>Hemiptera</taxon>
        <taxon>Heteroptera</taxon>
        <taxon>Panheteroptera</taxon>
        <taxon>Cimicomorpha</taxon>
        <taxon>Miridae</taxon>
        <taxon>Mirini</taxon>
        <taxon>Lygus</taxon>
    </lineage>
</organism>
<dbReference type="InterPro" id="IPR043502">
    <property type="entry name" value="DNA/RNA_pol_sf"/>
</dbReference>